<dbReference type="RefSeq" id="WP_211143822.1">
    <property type="nucleotide sequence ID" value="NZ_JAEEGB010000026.1"/>
</dbReference>
<dbReference type="Proteomes" id="UP000622687">
    <property type="component" value="Unassembled WGS sequence"/>
</dbReference>
<name>A0A934HUC1_9CLOT</name>
<dbReference type="AlphaFoldDB" id="A0A934HUC1"/>
<gene>
    <name evidence="2" type="ORF">I6U51_17365</name>
</gene>
<reference evidence="2" key="1">
    <citation type="submission" date="2020-12" db="EMBL/GenBank/DDBJ databases">
        <title>Clostridium thailandense sp. nov., a novel acetogenic bacterium isolated from peat land soil in Thailand.</title>
        <authorList>
            <person name="Chaikitkaew S."/>
            <person name="Birkeland N.K."/>
        </authorList>
    </citation>
    <scope>NUCLEOTIDE SEQUENCE</scope>
    <source>
        <strain evidence="2">DSM 17425</strain>
    </source>
</reference>
<evidence type="ECO:0000313" key="2">
    <source>
        <dbReference type="EMBL" id="MBI6874445.1"/>
    </source>
</evidence>
<proteinExistence type="predicted"/>
<dbReference type="Pfam" id="PF08821">
    <property type="entry name" value="CGGC"/>
    <property type="match status" value="1"/>
</dbReference>
<dbReference type="EMBL" id="JAEEGB010000026">
    <property type="protein sequence ID" value="MBI6874445.1"/>
    <property type="molecule type" value="Genomic_DNA"/>
</dbReference>
<feature type="domain" description="CGGC" evidence="1">
    <location>
        <begin position="5"/>
        <end position="119"/>
    </location>
</feature>
<keyword evidence="3" id="KW-1185">Reference proteome</keyword>
<evidence type="ECO:0000259" key="1">
    <source>
        <dbReference type="SMART" id="SM01078"/>
    </source>
</evidence>
<dbReference type="SMART" id="SM01078">
    <property type="entry name" value="CGGC"/>
    <property type="match status" value="1"/>
</dbReference>
<sequence>MNTKYVVIIQCDIAHRRCSGFACTNAFYNREEIFKNYADDTRYISFTCGGCCGKGVAAKLEHLSKKLRIENNIGKDEVAVHLSSCMTTDHHHYDRCPHVDYIKNIVLKKGYKNIIEGSFISKNAERKREEGIYNCYSNS</sequence>
<comment type="caution">
    <text evidence="2">The sequence shown here is derived from an EMBL/GenBank/DDBJ whole genome shotgun (WGS) entry which is preliminary data.</text>
</comment>
<organism evidence="2 3">
    <name type="scientific">Clostridium aciditolerans</name>
    <dbReference type="NCBI Taxonomy" id="339861"/>
    <lineage>
        <taxon>Bacteria</taxon>
        <taxon>Bacillati</taxon>
        <taxon>Bacillota</taxon>
        <taxon>Clostridia</taxon>
        <taxon>Eubacteriales</taxon>
        <taxon>Clostridiaceae</taxon>
        <taxon>Clostridium</taxon>
    </lineage>
</organism>
<accession>A0A934HUC1</accession>
<dbReference type="InterPro" id="IPR014925">
    <property type="entry name" value="CGGC_dom"/>
</dbReference>
<evidence type="ECO:0000313" key="3">
    <source>
        <dbReference type="Proteomes" id="UP000622687"/>
    </source>
</evidence>
<protein>
    <submittedName>
        <fullName evidence="2">CGGC domain-containing protein</fullName>
    </submittedName>
</protein>